<dbReference type="SUPFAM" id="SSF53098">
    <property type="entry name" value="Ribonuclease H-like"/>
    <property type="match status" value="1"/>
</dbReference>
<keyword evidence="2" id="KW-1185">Reference proteome</keyword>
<dbReference type="InterPro" id="IPR036397">
    <property type="entry name" value="RNaseH_sf"/>
</dbReference>
<sequence length="125" mass="13591">MSLPDSITAIRRYRLVTPTVLFGAESIALNKIPQFLHDNPPSSPVHVYTDSLSVLTAIDNPFNQSTVVHQLKIAILPLANPVSVHLYYAPGYSGVWGDEPADMVAASAATKGENAHSKLPKRMIR</sequence>
<proteinExistence type="predicted"/>
<reference evidence="1 2" key="1">
    <citation type="journal article" date="2020" name="Cell">
        <title>Large-Scale Comparative Analyses of Tick Genomes Elucidate Their Genetic Diversity and Vector Capacities.</title>
        <authorList>
            <consortium name="Tick Genome and Microbiome Consortium (TIGMIC)"/>
            <person name="Jia N."/>
            <person name="Wang J."/>
            <person name="Shi W."/>
            <person name="Du L."/>
            <person name="Sun Y."/>
            <person name="Zhan W."/>
            <person name="Jiang J.F."/>
            <person name="Wang Q."/>
            <person name="Zhang B."/>
            <person name="Ji P."/>
            <person name="Bell-Sakyi L."/>
            <person name="Cui X.M."/>
            <person name="Yuan T.T."/>
            <person name="Jiang B.G."/>
            <person name="Yang W.F."/>
            <person name="Lam T.T."/>
            <person name="Chang Q.C."/>
            <person name="Ding S.J."/>
            <person name="Wang X.J."/>
            <person name="Zhu J.G."/>
            <person name="Ruan X.D."/>
            <person name="Zhao L."/>
            <person name="Wei J.T."/>
            <person name="Ye R.Z."/>
            <person name="Que T.C."/>
            <person name="Du C.H."/>
            <person name="Zhou Y.H."/>
            <person name="Cheng J.X."/>
            <person name="Dai P.F."/>
            <person name="Guo W.B."/>
            <person name="Han X.H."/>
            <person name="Huang E.J."/>
            <person name="Li L.F."/>
            <person name="Wei W."/>
            <person name="Gao Y.C."/>
            <person name="Liu J.Z."/>
            <person name="Shao H.Z."/>
            <person name="Wang X."/>
            <person name="Wang C.C."/>
            <person name="Yang T.C."/>
            <person name="Huo Q.B."/>
            <person name="Li W."/>
            <person name="Chen H.Y."/>
            <person name="Chen S.E."/>
            <person name="Zhou L.G."/>
            <person name="Ni X.B."/>
            <person name="Tian J.H."/>
            <person name="Sheng Y."/>
            <person name="Liu T."/>
            <person name="Pan Y.S."/>
            <person name="Xia L.Y."/>
            <person name="Li J."/>
            <person name="Zhao F."/>
            <person name="Cao W.C."/>
        </authorList>
    </citation>
    <scope>NUCLEOTIDE SEQUENCE [LARGE SCALE GENOMIC DNA]</scope>
    <source>
        <strain evidence="1">HaeL-2018</strain>
    </source>
</reference>
<dbReference type="OrthoDB" id="6437556at2759"/>
<accession>A0A9J6FYM8</accession>
<dbReference type="Gene3D" id="3.30.420.10">
    <property type="entry name" value="Ribonuclease H-like superfamily/Ribonuclease H"/>
    <property type="match status" value="1"/>
</dbReference>
<evidence type="ECO:0008006" key="3">
    <source>
        <dbReference type="Google" id="ProtNLM"/>
    </source>
</evidence>
<dbReference type="VEuPathDB" id="VectorBase:HLOH_040374"/>
<dbReference type="InterPro" id="IPR012337">
    <property type="entry name" value="RNaseH-like_sf"/>
</dbReference>
<evidence type="ECO:0000313" key="1">
    <source>
        <dbReference type="EMBL" id="KAH9371198.1"/>
    </source>
</evidence>
<dbReference type="GO" id="GO:0003676">
    <property type="term" value="F:nucleic acid binding"/>
    <property type="evidence" value="ECO:0007669"/>
    <property type="project" value="InterPro"/>
</dbReference>
<evidence type="ECO:0000313" key="2">
    <source>
        <dbReference type="Proteomes" id="UP000821853"/>
    </source>
</evidence>
<dbReference type="Proteomes" id="UP000821853">
    <property type="component" value="Chromosome 3"/>
</dbReference>
<comment type="caution">
    <text evidence="1">The sequence shown here is derived from an EMBL/GenBank/DDBJ whole genome shotgun (WGS) entry which is preliminary data.</text>
</comment>
<dbReference type="EMBL" id="JABSTR010000005">
    <property type="protein sequence ID" value="KAH9371198.1"/>
    <property type="molecule type" value="Genomic_DNA"/>
</dbReference>
<name>A0A9J6FYM8_HAELO</name>
<protein>
    <recommendedName>
        <fullName evidence="3">RNase H type-1 domain-containing protein</fullName>
    </recommendedName>
</protein>
<gene>
    <name evidence="1" type="ORF">HPB48_006076</name>
</gene>
<dbReference type="AlphaFoldDB" id="A0A9J6FYM8"/>
<organism evidence="1 2">
    <name type="scientific">Haemaphysalis longicornis</name>
    <name type="common">Bush tick</name>
    <dbReference type="NCBI Taxonomy" id="44386"/>
    <lineage>
        <taxon>Eukaryota</taxon>
        <taxon>Metazoa</taxon>
        <taxon>Ecdysozoa</taxon>
        <taxon>Arthropoda</taxon>
        <taxon>Chelicerata</taxon>
        <taxon>Arachnida</taxon>
        <taxon>Acari</taxon>
        <taxon>Parasitiformes</taxon>
        <taxon>Ixodida</taxon>
        <taxon>Ixodoidea</taxon>
        <taxon>Ixodidae</taxon>
        <taxon>Haemaphysalinae</taxon>
        <taxon>Haemaphysalis</taxon>
    </lineage>
</organism>